<evidence type="ECO:0000313" key="11">
    <source>
        <dbReference type="Proteomes" id="UP000039046"/>
    </source>
</evidence>
<feature type="domain" description="UBC core" evidence="9">
    <location>
        <begin position="4"/>
        <end position="153"/>
    </location>
</feature>
<dbReference type="PANTHER" id="PTHR24067">
    <property type="entry name" value="UBIQUITIN-CONJUGATING ENZYME E2"/>
    <property type="match status" value="1"/>
</dbReference>
<keyword evidence="2 8" id="KW-0833">Ubl conjugation pathway</keyword>
<dbReference type="SUPFAM" id="SSF46934">
    <property type="entry name" value="UBA-like"/>
    <property type="match status" value="1"/>
</dbReference>
<reference evidence="10 11" key="1">
    <citation type="journal article" date="2015" name="Genome Announc.">
        <title>Draft Genome Sequence and Gene Annotation of the Entomopathogenic Fungus Verticillium hemipterigenum.</title>
        <authorList>
            <person name="Horn F."/>
            <person name="Habel A."/>
            <person name="Scharf D.H."/>
            <person name="Dworschak J."/>
            <person name="Brakhage A.A."/>
            <person name="Guthke R."/>
            <person name="Hertweck C."/>
            <person name="Linde J."/>
        </authorList>
    </citation>
    <scope>NUCLEOTIDE SEQUENCE [LARGE SCALE GENOMIC DNA]</scope>
</reference>
<dbReference type="SUPFAM" id="SSF54495">
    <property type="entry name" value="UBC-like"/>
    <property type="match status" value="1"/>
</dbReference>
<keyword evidence="8" id="KW-0067">ATP-binding</keyword>
<feature type="active site" description="Glycyl thioester intermediate" evidence="7">
    <location>
        <position position="91"/>
    </location>
</feature>
<keyword evidence="1" id="KW-0808">Transferase</keyword>
<evidence type="ECO:0000256" key="4">
    <source>
        <dbReference type="ARBA" id="ARBA00041569"/>
    </source>
</evidence>
<evidence type="ECO:0000256" key="7">
    <source>
        <dbReference type="PROSITE-ProRule" id="PRU10133"/>
    </source>
</evidence>
<dbReference type="GO" id="GO:0005524">
    <property type="term" value="F:ATP binding"/>
    <property type="evidence" value="ECO:0007669"/>
    <property type="project" value="UniProtKB-UniRule"/>
</dbReference>
<dbReference type="SMART" id="SM00212">
    <property type="entry name" value="UBCc"/>
    <property type="match status" value="1"/>
</dbReference>
<keyword evidence="8" id="KW-0547">Nucleotide-binding</keyword>
<evidence type="ECO:0000256" key="2">
    <source>
        <dbReference type="ARBA" id="ARBA00022786"/>
    </source>
</evidence>
<accession>A0A0A1TBG1</accession>
<dbReference type="InterPro" id="IPR050113">
    <property type="entry name" value="Ub_conjugating_enzyme"/>
</dbReference>
<evidence type="ECO:0000256" key="8">
    <source>
        <dbReference type="RuleBase" id="RU362109"/>
    </source>
</evidence>
<proteinExistence type="inferred from homology"/>
<dbReference type="PROSITE" id="PS50127">
    <property type="entry name" value="UBC_2"/>
    <property type="match status" value="1"/>
</dbReference>
<protein>
    <recommendedName>
        <fullName evidence="3">Ubiquitin-conjugating enzyme E2 2</fullName>
    </recommendedName>
    <alternativeName>
        <fullName evidence="5">E2 ubiquitin-conjugating enzyme 2</fullName>
    </alternativeName>
    <alternativeName>
        <fullName evidence="6">Ubiquitin carrier protein UBC2</fullName>
    </alternativeName>
    <alternativeName>
        <fullName evidence="4">Ubiquitin-protein ligase UBC2</fullName>
    </alternativeName>
</protein>
<dbReference type="GO" id="GO:0036503">
    <property type="term" value="P:ERAD pathway"/>
    <property type="evidence" value="ECO:0007669"/>
    <property type="project" value="EnsemblFungi"/>
</dbReference>
<evidence type="ECO:0000259" key="9">
    <source>
        <dbReference type="PROSITE" id="PS50127"/>
    </source>
</evidence>
<dbReference type="InterPro" id="IPR009060">
    <property type="entry name" value="UBA-like_sf"/>
</dbReference>
<evidence type="ECO:0000256" key="6">
    <source>
        <dbReference type="ARBA" id="ARBA00042190"/>
    </source>
</evidence>
<dbReference type="Gene3D" id="3.10.110.10">
    <property type="entry name" value="Ubiquitin Conjugating Enzyme"/>
    <property type="match status" value="1"/>
</dbReference>
<name>A0A0A1TBG1_9HYPO</name>
<evidence type="ECO:0000256" key="3">
    <source>
        <dbReference type="ARBA" id="ARBA00039884"/>
    </source>
</evidence>
<dbReference type="PROSITE" id="PS00183">
    <property type="entry name" value="UBC_1"/>
    <property type="match status" value="1"/>
</dbReference>
<dbReference type="Pfam" id="PF00179">
    <property type="entry name" value="UQ_con"/>
    <property type="match status" value="1"/>
</dbReference>
<evidence type="ECO:0000256" key="1">
    <source>
        <dbReference type="ARBA" id="ARBA00022679"/>
    </source>
</evidence>
<comment type="similarity">
    <text evidence="8">Belongs to the ubiquitin-conjugating enzyme family.</text>
</comment>
<dbReference type="InterPro" id="IPR000608">
    <property type="entry name" value="UBC"/>
</dbReference>
<dbReference type="HOGENOM" id="CLU_030988_13_1_1"/>
<organism evidence="10 11">
    <name type="scientific">[Torrubiella] hemipterigena</name>
    <dbReference type="NCBI Taxonomy" id="1531966"/>
    <lineage>
        <taxon>Eukaryota</taxon>
        <taxon>Fungi</taxon>
        <taxon>Dikarya</taxon>
        <taxon>Ascomycota</taxon>
        <taxon>Pezizomycotina</taxon>
        <taxon>Sordariomycetes</taxon>
        <taxon>Hypocreomycetidae</taxon>
        <taxon>Hypocreales</taxon>
        <taxon>Clavicipitaceae</taxon>
        <taxon>Clavicipitaceae incertae sedis</taxon>
        <taxon>'Torrubiella' clade</taxon>
    </lineage>
</organism>
<dbReference type="AlphaFoldDB" id="A0A0A1TBG1"/>
<dbReference type="InterPro" id="IPR023313">
    <property type="entry name" value="UBQ-conjugating_AS"/>
</dbReference>
<dbReference type="GO" id="GO:0016050">
    <property type="term" value="P:vesicle organization"/>
    <property type="evidence" value="ECO:0007669"/>
    <property type="project" value="EnsemblFungi"/>
</dbReference>
<sequence length="236" mass="26350">MTSSRDRRIAKELQDLQADRDSSGVYAAPIDGVNLTKLLGTFPAPPDTPYAGATFEVDITIPDTYPFKPPQMKFRTKIWHPNVSSQTGAICLDTLTTAWSPVQTIKTALISLRMLLEFPNPKDPQDAEVAKMLTEDPERFARQAHDWAVKYAGAARKQIDYSDWKKNAAVEQESNDEARYQGYPRPMVDRFVGMGFSVDAVVEALLFVGVSRNNGIDYELEEAYSGDIIARLLGEQ</sequence>
<dbReference type="STRING" id="1531966.A0A0A1TBG1"/>
<dbReference type="GO" id="GO:0006511">
    <property type="term" value="P:ubiquitin-dependent protein catabolic process"/>
    <property type="evidence" value="ECO:0007669"/>
    <property type="project" value="EnsemblFungi"/>
</dbReference>
<evidence type="ECO:0000256" key="5">
    <source>
        <dbReference type="ARBA" id="ARBA00042179"/>
    </source>
</evidence>
<evidence type="ECO:0000313" key="10">
    <source>
        <dbReference type="EMBL" id="CEJ94406.1"/>
    </source>
</evidence>
<dbReference type="CDD" id="cd23800">
    <property type="entry name" value="UBCc_UBE2K"/>
    <property type="match status" value="1"/>
</dbReference>
<gene>
    <name evidence="10" type="ORF">VHEMI09942</name>
</gene>
<dbReference type="GO" id="GO:0070628">
    <property type="term" value="F:proteasome binding"/>
    <property type="evidence" value="ECO:0007669"/>
    <property type="project" value="EnsemblFungi"/>
</dbReference>
<dbReference type="EMBL" id="CDHN01000007">
    <property type="protein sequence ID" value="CEJ94406.1"/>
    <property type="molecule type" value="Genomic_DNA"/>
</dbReference>
<keyword evidence="11" id="KW-1185">Reference proteome</keyword>
<dbReference type="Proteomes" id="UP000039046">
    <property type="component" value="Unassembled WGS sequence"/>
</dbReference>
<dbReference type="InterPro" id="IPR016135">
    <property type="entry name" value="UBQ-conjugating_enzyme/RWD"/>
</dbReference>
<dbReference type="GO" id="GO:0004842">
    <property type="term" value="F:ubiquitin-protein transferase activity"/>
    <property type="evidence" value="ECO:0007669"/>
    <property type="project" value="EnsemblFungi"/>
</dbReference>